<comment type="caution">
    <text evidence="1">The sequence shown here is derived from an EMBL/GenBank/DDBJ whole genome shotgun (WGS) entry which is preliminary data.</text>
</comment>
<feature type="non-terminal residue" evidence="1">
    <location>
        <position position="81"/>
    </location>
</feature>
<evidence type="ECO:0000313" key="1">
    <source>
        <dbReference type="EMBL" id="KAF0720994.1"/>
    </source>
</evidence>
<dbReference type="AlphaFoldDB" id="A0A6G0W558"/>
<sequence>MNFSKDLVLVRWQEDYGNEENLNDIPYAQMVLDRRYASVLSGHRVLCEDCANQLGNNFCPKSNGVIRIWQYFCFNLAVYLE</sequence>
<proteinExistence type="predicted"/>
<reference evidence="1 2" key="1">
    <citation type="submission" date="2019-08" db="EMBL/GenBank/DDBJ databases">
        <title>Whole genome of Aphis craccivora.</title>
        <authorList>
            <person name="Voronova N.V."/>
            <person name="Shulinski R.S."/>
            <person name="Bandarenka Y.V."/>
            <person name="Zhorov D.G."/>
            <person name="Warner D."/>
        </authorList>
    </citation>
    <scope>NUCLEOTIDE SEQUENCE [LARGE SCALE GENOMIC DNA]</scope>
    <source>
        <strain evidence="1">180601</strain>
        <tissue evidence="1">Whole Body</tissue>
    </source>
</reference>
<dbReference type="Proteomes" id="UP000478052">
    <property type="component" value="Unassembled WGS sequence"/>
</dbReference>
<accession>A0A6G0W558</accession>
<protein>
    <submittedName>
        <fullName evidence="1">RING-type domain-containing protein</fullName>
    </submittedName>
</protein>
<evidence type="ECO:0000313" key="2">
    <source>
        <dbReference type="Proteomes" id="UP000478052"/>
    </source>
</evidence>
<name>A0A6G0W558_APHCR</name>
<dbReference type="EMBL" id="VUJU01009336">
    <property type="protein sequence ID" value="KAF0720994.1"/>
    <property type="molecule type" value="Genomic_DNA"/>
</dbReference>
<organism evidence="1 2">
    <name type="scientific">Aphis craccivora</name>
    <name type="common">Cowpea aphid</name>
    <dbReference type="NCBI Taxonomy" id="307492"/>
    <lineage>
        <taxon>Eukaryota</taxon>
        <taxon>Metazoa</taxon>
        <taxon>Ecdysozoa</taxon>
        <taxon>Arthropoda</taxon>
        <taxon>Hexapoda</taxon>
        <taxon>Insecta</taxon>
        <taxon>Pterygota</taxon>
        <taxon>Neoptera</taxon>
        <taxon>Paraneoptera</taxon>
        <taxon>Hemiptera</taxon>
        <taxon>Sternorrhyncha</taxon>
        <taxon>Aphidomorpha</taxon>
        <taxon>Aphidoidea</taxon>
        <taxon>Aphididae</taxon>
        <taxon>Aphidini</taxon>
        <taxon>Aphis</taxon>
        <taxon>Aphis</taxon>
    </lineage>
</organism>
<gene>
    <name evidence="1" type="ORF">FWK35_00028672</name>
</gene>
<keyword evidence="2" id="KW-1185">Reference proteome</keyword>